<evidence type="ECO:0000256" key="11">
    <source>
        <dbReference type="ARBA" id="ARBA00029766"/>
    </source>
</evidence>
<keyword evidence="5" id="KW-0808">Transferase</keyword>
<evidence type="ECO:0000313" key="14">
    <source>
        <dbReference type="EMBL" id="GGF09408.1"/>
    </source>
</evidence>
<feature type="domain" description="7,8-dihydro-6-hydroxymethylpterin-pyrophosphokinase" evidence="13">
    <location>
        <begin position="8"/>
        <end position="131"/>
    </location>
</feature>
<gene>
    <name evidence="14" type="primary">folK</name>
    <name evidence="14" type="ORF">GCM10010984_28200</name>
    <name evidence="15" type="ORF">SAMN05443634_11439</name>
</gene>
<evidence type="ECO:0000313" key="17">
    <source>
        <dbReference type="Proteomes" id="UP000650994"/>
    </source>
</evidence>
<keyword evidence="9" id="KW-0289">Folate biosynthesis</keyword>
<dbReference type="NCBIfam" id="TIGR01498">
    <property type="entry name" value="folK"/>
    <property type="match status" value="1"/>
</dbReference>
<sequence>MSQNKVILLLGTNLGDKKKNLVTAKEFIKAEIGKISQESNILENKAEDFTSNNLFLNQKIEILTQLNPFELLFTIKGIENKIGRVYSTPLQNEIHTDRLIDIDILNFNEISINCKRLTIPHKQIYTREFVKSLFFY</sequence>
<evidence type="ECO:0000256" key="5">
    <source>
        <dbReference type="ARBA" id="ARBA00022679"/>
    </source>
</evidence>
<reference evidence="14" key="5">
    <citation type="submission" date="2024-05" db="EMBL/GenBank/DDBJ databases">
        <authorList>
            <person name="Sun Q."/>
            <person name="Zhou Y."/>
        </authorList>
    </citation>
    <scope>NUCLEOTIDE SEQUENCE</scope>
    <source>
        <strain evidence="14">CGMCC 1.12707</strain>
    </source>
</reference>
<evidence type="ECO:0000259" key="13">
    <source>
        <dbReference type="Pfam" id="PF01288"/>
    </source>
</evidence>
<protein>
    <recommendedName>
        <fullName evidence="4">2-amino-4-hydroxy-6-hydroxymethyldihydropteridine pyrophosphokinase</fullName>
        <ecNumber evidence="3">2.7.6.3</ecNumber>
    </recommendedName>
    <alternativeName>
        <fullName evidence="11">6-hydroxymethyl-7,8-dihydropterin pyrophosphokinase</fullName>
    </alternativeName>
    <alternativeName>
        <fullName evidence="12">7,8-dihydro-6-hydroxymethylpterin-pyrophosphokinase</fullName>
    </alternativeName>
</protein>
<evidence type="ECO:0000256" key="9">
    <source>
        <dbReference type="ARBA" id="ARBA00022909"/>
    </source>
</evidence>
<dbReference type="EMBL" id="FRBH01000014">
    <property type="protein sequence ID" value="SHL68173.1"/>
    <property type="molecule type" value="Genomic_DNA"/>
</dbReference>
<keyword evidence="17" id="KW-1185">Reference proteome</keyword>
<evidence type="ECO:0000256" key="10">
    <source>
        <dbReference type="ARBA" id="ARBA00029409"/>
    </source>
</evidence>
<evidence type="ECO:0000256" key="7">
    <source>
        <dbReference type="ARBA" id="ARBA00022777"/>
    </source>
</evidence>
<dbReference type="Proteomes" id="UP000184120">
    <property type="component" value="Unassembled WGS sequence"/>
</dbReference>
<dbReference type="GO" id="GO:0005524">
    <property type="term" value="F:ATP binding"/>
    <property type="evidence" value="ECO:0007669"/>
    <property type="project" value="UniProtKB-KW"/>
</dbReference>
<reference evidence="17" key="4">
    <citation type="journal article" date="2019" name="Int. J. Syst. Evol. Microbiol.">
        <title>The Global Catalogue of Microorganisms (GCM) 10K type strain sequencing project: providing services to taxonomists for standard genome sequencing and annotation.</title>
        <authorList>
            <consortium name="The Broad Institute Genomics Platform"/>
            <consortium name="The Broad Institute Genome Sequencing Center for Infectious Disease"/>
            <person name="Wu L."/>
            <person name="Ma J."/>
        </authorList>
    </citation>
    <scope>NUCLEOTIDE SEQUENCE [LARGE SCALE GENOMIC DNA]</scope>
    <source>
        <strain evidence="17">CGMCC 1.12707</strain>
    </source>
</reference>
<proteinExistence type="inferred from homology"/>
<dbReference type="CDD" id="cd00483">
    <property type="entry name" value="HPPK"/>
    <property type="match status" value="1"/>
</dbReference>
<organism evidence="15 16">
    <name type="scientific">Chishuiella changwenlii</name>
    <dbReference type="NCBI Taxonomy" id="1434701"/>
    <lineage>
        <taxon>Bacteria</taxon>
        <taxon>Pseudomonadati</taxon>
        <taxon>Bacteroidota</taxon>
        <taxon>Flavobacteriia</taxon>
        <taxon>Flavobacteriales</taxon>
        <taxon>Weeksellaceae</taxon>
        <taxon>Chishuiella</taxon>
    </lineage>
</organism>
<dbReference type="EMBL" id="BMFL01000023">
    <property type="protein sequence ID" value="GGF09408.1"/>
    <property type="molecule type" value="Genomic_DNA"/>
</dbReference>
<keyword evidence="7 15" id="KW-0418">Kinase</keyword>
<dbReference type="GO" id="GO:0016301">
    <property type="term" value="F:kinase activity"/>
    <property type="evidence" value="ECO:0007669"/>
    <property type="project" value="UniProtKB-KW"/>
</dbReference>
<dbReference type="UniPathway" id="UPA00077">
    <property type="reaction ID" value="UER00155"/>
</dbReference>
<evidence type="ECO:0000256" key="8">
    <source>
        <dbReference type="ARBA" id="ARBA00022840"/>
    </source>
</evidence>
<comment type="pathway">
    <text evidence="1">Cofactor biosynthesis; tetrahydrofolate biosynthesis; 2-amino-4-hydroxy-6-hydroxymethyl-7,8-dihydropteridine diphosphate from 7,8-dihydroneopterin triphosphate: step 4/4.</text>
</comment>
<reference evidence="15" key="3">
    <citation type="submission" date="2016-11" db="EMBL/GenBank/DDBJ databases">
        <authorList>
            <person name="Jaros S."/>
            <person name="Januszkiewicz K."/>
            <person name="Wedrychowicz H."/>
        </authorList>
    </citation>
    <scope>NUCLEOTIDE SEQUENCE [LARGE SCALE GENOMIC DNA]</scope>
    <source>
        <strain evidence="15">DSM 27989</strain>
    </source>
</reference>
<dbReference type="Pfam" id="PF01288">
    <property type="entry name" value="HPPK"/>
    <property type="match status" value="1"/>
</dbReference>
<dbReference type="InterPro" id="IPR035907">
    <property type="entry name" value="Hppk_sf"/>
</dbReference>
<name>A0A1M7CM31_9FLAO</name>
<reference evidence="16" key="2">
    <citation type="submission" date="2016-11" db="EMBL/GenBank/DDBJ databases">
        <authorList>
            <person name="Varghese N."/>
            <person name="Submissions S."/>
        </authorList>
    </citation>
    <scope>NUCLEOTIDE SEQUENCE [LARGE SCALE GENOMIC DNA]</scope>
    <source>
        <strain evidence="16">DSM 27989</strain>
    </source>
</reference>
<evidence type="ECO:0000256" key="2">
    <source>
        <dbReference type="ARBA" id="ARBA00005810"/>
    </source>
</evidence>
<dbReference type="EC" id="2.7.6.3" evidence="3"/>
<dbReference type="PANTHER" id="PTHR43071">
    <property type="entry name" value="2-AMINO-4-HYDROXY-6-HYDROXYMETHYLDIHYDROPTERIDINE PYROPHOSPHOKINASE"/>
    <property type="match status" value="1"/>
</dbReference>
<dbReference type="InterPro" id="IPR000550">
    <property type="entry name" value="Hppk"/>
</dbReference>
<evidence type="ECO:0000256" key="4">
    <source>
        <dbReference type="ARBA" id="ARBA00016218"/>
    </source>
</evidence>
<dbReference type="PANTHER" id="PTHR43071:SF1">
    <property type="entry name" value="2-AMINO-4-HYDROXY-6-HYDROXYMETHYLDIHYDROPTERIDINE PYROPHOSPHOKINASE"/>
    <property type="match status" value="1"/>
</dbReference>
<reference evidence="14" key="1">
    <citation type="journal article" date="2014" name="Int. J. Syst. Evol. Microbiol.">
        <title>Complete genome of a new Firmicutes species belonging to the dominant human colonic microbiota ('Ruminococcus bicirculans') reveals two chromosomes and a selective capacity to utilize plant glucans.</title>
        <authorList>
            <consortium name="NISC Comparative Sequencing Program"/>
            <person name="Wegmann U."/>
            <person name="Louis P."/>
            <person name="Goesmann A."/>
            <person name="Henrissat B."/>
            <person name="Duncan S.H."/>
            <person name="Flint H.J."/>
        </authorList>
    </citation>
    <scope>NUCLEOTIDE SEQUENCE</scope>
    <source>
        <strain evidence="14">CGMCC 1.12707</strain>
    </source>
</reference>
<comment type="similarity">
    <text evidence="2">Belongs to the HPPK family.</text>
</comment>
<dbReference type="STRING" id="1434701.SAMN05443634_11439"/>
<dbReference type="GO" id="GO:0046656">
    <property type="term" value="P:folic acid biosynthetic process"/>
    <property type="evidence" value="ECO:0007669"/>
    <property type="project" value="UniProtKB-KW"/>
</dbReference>
<evidence type="ECO:0000313" key="16">
    <source>
        <dbReference type="Proteomes" id="UP000184120"/>
    </source>
</evidence>
<evidence type="ECO:0000256" key="1">
    <source>
        <dbReference type="ARBA" id="ARBA00005051"/>
    </source>
</evidence>
<dbReference type="Gene3D" id="3.30.70.560">
    <property type="entry name" value="7,8-Dihydro-6-hydroxymethylpterin-pyrophosphokinase HPPK"/>
    <property type="match status" value="1"/>
</dbReference>
<dbReference type="GO" id="GO:0003848">
    <property type="term" value="F:2-amino-4-hydroxy-6-hydroxymethyldihydropteridine diphosphokinase activity"/>
    <property type="evidence" value="ECO:0007669"/>
    <property type="project" value="UniProtKB-EC"/>
</dbReference>
<evidence type="ECO:0000256" key="6">
    <source>
        <dbReference type="ARBA" id="ARBA00022741"/>
    </source>
</evidence>
<evidence type="ECO:0000256" key="3">
    <source>
        <dbReference type="ARBA" id="ARBA00013253"/>
    </source>
</evidence>
<keyword evidence="8" id="KW-0067">ATP-binding</keyword>
<comment type="function">
    <text evidence="10">Catalyzes the transfer of pyrophosphate from adenosine triphosphate (ATP) to 6-hydroxymethyl-7,8-dihydropterin, an enzymatic step in folate biosynthesis pathway.</text>
</comment>
<dbReference type="SUPFAM" id="SSF55083">
    <property type="entry name" value="6-hydroxymethyl-7,8-dihydropterin pyrophosphokinase, HPPK"/>
    <property type="match status" value="1"/>
</dbReference>
<dbReference type="Proteomes" id="UP000650994">
    <property type="component" value="Unassembled WGS sequence"/>
</dbReference>
<dbReference type="GO" id="GO:0046654">
    <property type="term" value="P:tetrahydrofolate biosynthetic process"/>
    <property type="evidence" value="ECO:0007669"/>
    <property type="project" value="UniProtKB-UniPathway"/>
</dbReference>
<dbReference type="AlphaFoldDB" id="A0A1M7CM31"/>
<evidence type="ECO:0000313" key="15">
    <source>
        <dbReference type="EMBL" id="SHL68173.1"/>
    </source>
</evidence>
<keyword evidence="6" id="KW-0547">Nucleotide-binding</keyword>
<evidence type="ECO:0000256" key="12">
    <source>
        <dbReference type="ARBA" id="ARBA00033413"/>
    </source>
</evidence>
<dbReference type="RefSeq" id="WP_072933962.1">
    <property type="nucleotide sequence ID" value="NZ_BMFL01000023.1"/>
</dbReference>
<dbReference type="OrthoDB" id="9808041at2"/>
<accession>A0A1M7CM31</accession>